<dbReference type="InterPro" id="IPR010266">
    <property type="entry name" value="NnrS"/>
</dbReference>
<keyword evidence="1" id="KW-0812">Transmembrane</keyword>
<feature type="transmembrane region" description="Helical" evidence="1">
    <location>
        <begin position="338"/>
        <end position="360"/>
    </location>
</feature>
<feature type="transmembrane region" description="Helical" evidence="1">
    <location>
        <begin position="307"/>
        <end position="326"/>
    </location>
</feature>
<feature type="transmembrane region" description="Helical" evidence="1">
    <location>
        <begin position="66"/>
        <end position="83"/>
    </location>
</feature>
<feature type="transmembrane region" description="Helical" evidence="1">
    <location>
        <begin position="174"/>
        <end position="195"/>
    </location>
</feature>
<feature type="transmembrane region" description="Helical" evidence="1">
    <location>
        <begin position="207"/>
        <end position="224"/>
    </location>
</feature>
<proteinExistence type="predicted"/>
<sequence length="402" mass="42416">MPPIPRYRAQESQTLLATFLSAGFRPFFLSAGLWAAVGLPLSIAYVEMAAELPTRFSPSIWHPHEMAFGFGGAVVAGFLLTAIPNWTGRMPLQGAPLAGLVALWFLGRIAVLVSANMPAPVAAAFDLAFPAVFFLVVAREIATGRNWRNLPMVVALALLFVGNLLTHLDVMNIAATGVLGAHIGVATLAMLVALVGGRITPSFTRNWLVKTLPGAIEPAPFGALDRFALTATLVTLIAWVAFPGATLTAFLQIIAGAALFLRLTRWRGARTGAEPLLFVLHLGYGWLALGLILMGANQLLGFTDPTAPLHALTAGAIGTMTLAVMTRATRGHTGRALVADRGTVAIYVAITLSAALRVAAPFTGEYYFAALAVAAGLWSLAYGLFVLLYFGMLTGPRVQANA</sequence>
<evidence type="ECO:0000256" key="1">
    <source>
        <dbReference type="SAM" id="Phobius"/>
    </source>
</evidence>
<feature type="transmembrane region" description="Helical" evidence="1">
    <location>
        <begin position="121"/>
        <end position="138"/>
    </location>
</feature>
<dbReference type="EMBL" id="OY288114">
    <property type="protein sequence ID" value="CAJ0877481.1"/>
    <property type="molecule type" value="Genomic_DNA"/>
</dbReference>
<feature type="transmembrane region" description="Helical" evidence="1">
    <location>
        <begin position="27"/>
        <end position="46"/>
    </location>
</feature>
<gene>
    <name evidence="2" type="ORF">AMST5_02882</name>
</gene>
<evidence type="ECO:0000313" key="2">
    <source>
        <dbReference type="EMBL" id="CAJ0877481.1"/>
    </source>
</evidence>
<keyword evidence="1" id="KW-0472">Membrane</keyword>
<dbReference type="Pfam" id="PF05940">
    <property type="entry name" value="NnrS"/>
    <property type="match status" value="1"/>
</dbReference>
<evidence type="ECO:0008006" key="3">
    <source>
        <dbReference type="Google" id="ProtNLM"/>
    </source>
</evidence>
<feature type="transmembrane region" description="Helical" evidence="1">
    <location>
        <begin position="275"/>
        <end position="295"/>
    </location>
</feature>
<dbReference type="AlphaFoldDB" id="A0AA48RA84"/>
<feature type="transmembrane region" description="Helical" evidence="1">
    <location>
        <begin position="236"/>
        <end position="263"/>
    </location>
</feature>
<organism evidence="2">
    <name type="scientific">freshwater sediment metagenome</name>
    <dbReference type="NCBI Taxonomy" id="556182"/>
    <lineage>
        <taxon>unclassified sequences</taxon>
        <taxon>metagenomes</taxon>
        <taxon>ecological metagenomes</taxon>
    </lineage>
</organism>
<feature type="transmembrane region" description="Helical" evidence="1">
    <location>
        <begin position="366"/>
        <end position="390"/>
    </location>
</feature>
<feature type="transmembrane region" description="Helical" evidence="1">
    <location>
        <begin position="95"/>
        <end position="115"/>
    </location>
</feature>
<protein>
    <recommendedName>
        <fullName evidence="3">NnrS family protein</fullName>
    </recommendedName>
</protein>
<accession>A0AA48RA84</accession>
<reference evidence="2" key="1">
    <citation type="submission" date="2023-07" db="EMBL/GenBank/DDBJ databases">
        <authorList>
            <person name="Pelsma A.J. K."/>
        </authorList>
    </citation>
    <scope>NUCLEOTIDE SEQUENCE</scope>
</reference>
<name>A0AA48RA84_9ZZZZ</name>
<keyword evidence="1" id="KW-1133">Transmembrane helix</keyword>
<feature type="transmembrane region" description="Helical" evidence="1">
    <location>
        <begin position="150"/>
        <end position="168"/>
    </location>
</feature>